<dbReference type="EMBL" id="FTPR01000002">
    <property type="protein sequence ID" value="SIT87309.1"/>
    <property type="molecule type" value="Genomic_DNA"/>
</dbReference>
<protein>
    <recommendedName>
        <fullName evidence="4">Porin</fullName>
    </recommendedName>
</protein>
<name>A0A1R3XA38_9RHOB</name>
<evidence type="ECO:0000313" key="2">
    <source>
        <dbReference type="EMBL" id="SIT87309.1"/>
    </source>
</evidence>
<accession>A0A1R3XA38</accession>
<feature type="chain" id="PRO_5012210129" description="Porin" evidence="1">
    <location>
        <begin position="21"/>
        <end position="410"/>
    </location>
</feature>
<keyword evidence="3" id="KW-1185">Reference proteome</keyword>
<reference evidence="3" key="1">
    <citation type="submission" date="2017-01" db="EMBL/GenBank/DDBJ databases">
        <authorList>
            <person name="Varghese N."/>
            <person name="Submissions S."/>
        </authorList>
    </citation>
    <scope>NUCLEOTIDE SEQUENCE [LARGE SCALE GENOMIC DNA]</scope>
    <source>
        <strain evidence="3">DSM 29591</strain>
    </source>
</reference>
<dbReference type="Proteomes" id="UP000186997">
    <property type="component" value="Unassembled WGS sequence"/>
</dbReference>
<evidence type="ECO:0008006" key="4">
    <source>
        <dbReference type="Google" id="ProtNLM"/>
    </source>
</evidence>
<evidence type="ECO:0000313" key="3">
    <source>
        <dbReference type="Proteomes" id="UP000186997"/>
    </source>
</evidence>
<gene>
    <name evidence="2" type="ORF">SAMN05421665_2347</name>
</gene>
<organism evidence="2 3">
    <name type="scientific">Yoonia rosea</name>
    <dbReference type="NCBI Taxonomy" id="287098"/>
    <lineage>
        <taxon>Bacteria</taxon>
        <taxon>Pseudomonadati</taxon>
        <taxon>Pseudomonadota</taxon>
        <taxon>Alphaproteobacteria</taxon>
        <taxon>Rhodobacterales</taxon>
        <taxon>Paracoccaceae</taxon>
        <taxon>Yoonia</taxon>
    </lineage>
</organism>
<dbReference type="AlphaFoldDB" id="A0A1R3XA38"/>
<dbReference type="OrthoDB" id="7756354at2"/>
<sequence>MKPVVSLAFLTCLCPLAASAQEAEPGGVFFTFGLGQTFVGSTDRDLETTEAEDGFESVTDLSFGVVTETREQRLSFDLDTAFSLTEDEFADEGIVARLAYNRNSADASFDFALEGRREDIAFLRDATDFINDDGVIVLPDDFDDLTGTGFRNQTTVSVALTWGDTAPVGYSLSGSQTRLRYEDASAALLDNDTSTIALGMRLNINEVVTSNIGLSYTQSEDTGEPATDTTTLSGALTFARPLGALTTGISMSRDEEDETFWAATVARDYALPNGSLRGELGAVEDEFGDIRLTGGIAFSYPLPAAEITLSADHSLAPGDDRATTTFSANYLQELSPVSSMQVGFDFGQTSDPDGGDVLATGSLSASYGYSINAFWQVNVGASFDFREDAGVATDSTSVFLALDRQFSFQP</sequence>
<keyword evidence="1" id="KW-0732">Signal</keyword>
<proteinExistence type="predicted"/>
<evidence type="ECO:0000256" key="1">
    <source>
        <dbReference type="SAM" id="SignalP"/>
    </source>
</evidence>
<feature type="signal peptide" evidence="1">
    <location>
        <begin position="1"/>
        <end position="20"/>
    </location>
</feature>
<dbReference type="RefSeq" id="WP_076659950.1">
    <property type="nucleotide sequence ID" value="NZ_FTPR01000002.1"/>
</dbReference>
<dbReference type="STRING" id="287098.SAMN05421665_2347"/>